<dbReference type="Gene3D" id="3.30.160.20">
    <property type="match status" value="1"/>
</dbReference>
<gene>
    <name evidence="4" type="ORF">SE17_36015</name>
</gene>
<evidence type="ECO:0000259" key="3">
    <source>
        <dbReference type="PROSITE" id="PS50137"/>
    </source>
</evidence>
<dbReference type="Pfam" id="PF00035">
    <property type="entry name" value="dsrm"/>
    <property type="match status" value="1"/>
</dbReference>
<name>A0A0P9D8F8_9CHLR</name>
<comment type="caution">
    <text evidence="4">The sequence shown here is derived from an EMBL/GenBank/DDBJ whole genome shotgun (WGS) entry which is preliminary data.</text>
</comment>
<evidence type="ECO:0000256" key="2">
    <source>
        <dbReference type="PROSITE-ProRule" id="PRU00266"/>
    </source>
</evidence>
<dbReference type="EMBL" id="LJCR01002374">
    <property type="protein sequence ID" value="KPV48819.1"/>
    <property type="molecule type" value="Genomic_DNA"/>
</dbReference>
<dbReference type="Proteomes" id="UP000050509">
    <property type="component" value="Unassembled WGS sequence"/>
</dbReference>
<dbReference type="SUPFAM" id="SSF54768">
    <property type="entry name" value="dsRNA-binding domain-like"/>
    <property type="match status" value="1"/>
</dbReference>
<keyword evidence="1 2" id="KW-0694">RNA-binding</keyword>
<proteinExistence type="predicted"/>
<organism evidence="4 5">
    <name type="scientific">Kouleothrix aurantiaca</name>
    <dbReference type="NCBI Taxonomy" id="186479"/>
    <lineage>
        <taxon>Bacteria</taxon>
        <taxon>Bacillati</taxon>
        <taxon>Chloroflexota</taxon>
        <taxon>Chloroflexia</taxon>
        <taxon>Chloroflexales</taxon>
        <taxon>Roseiflexineae</taxon>
        <taxon>Roseiflexaceae</taxon>
        <taxon>Kouleothrix</taxon>
    </lineage>
</organism>
<dbReference type="InterPro" id="IPR014720">
    <property type="entry name" value="dsRBD_dom"/>
</dbReference>
<reference evidence="4 5" key="1">
    <citation type="submission" date="2015-09" db="EMBL/GenBank/DDBJ databases">
        <title>Draft genome sequence of Kouleothrix aurantiaca JCM 19913.</title>
        <authorList>
            <person name="Hemp J."/>
        </authorList>
    </citation>
    <scope>NUCLEOTIDE SEQUENCE [LARGE SCALE GENOMIC DNA]</scope>
    <source>
        <strain evidence="4 5">COM-B</strain>
    </source>
</reference>
<dbReference type="AlphaFoldDB" id="A0A0P9D8F8"/>
<feature type="non-terminal residue" evidence="4">
    <location>
        <position position="1"/>
    </location>
</feature>
<keyword evidence="5" id="KW-1185">Reference proteome</keyword>
<protein>
    <submittedName>
        <fullName evidence="4">Ribonuclease III</fullName>
    </submittedName>
</protein>
<dbReference type="CDD" id="cd10845">
    <property type="entry name" value="DSRM_RNAse_III_family"/>
    <property type="match status" value="1"/>
</dbReference>
<dbReference type="GO" id="GO:0003723">
    <property type="term" value="F:RNA binding"/>
    <property type="evidence" value="ECO:0007669"/>
    <property type="project" value="UniProtKB-UniRule"/>
</dbReference>
<dbReference type="SMART" id="SM00358">
    <property type="entry name" value="DSRM"/>
    <property type="match status" value="1"/>
</dbReference>
<accession>A0A0P9D8F8</accession>
<feature type="domain" description="DRBM" evidence="3">
    <location>
        <begin position="9"/>
        <end position="78"/>
    </location>
</feature>
<evidence type="ECO:0000313" key="5">
    <source>
        <dbReference type="Proteomes" id="UP000050509"/>
    </source>
</evidence>
<evidence type="ECO:0000313" key="4">
    <source>
        <dbReference type="EMBL" id="KPV48819.1"/>
    </source>
</evidence>
<sequence length="82" mass="8801">IDANGLALDYKSQLQQRIQAERNITPRYHVIAETGTDPRREYTMAVLAGDEQLGVGAGPSKQAAAQAAARLALEQLDAVRPA</sequence>
<dbReference type="PROSITE" id="PS50137">
    <property type="entry name" value="DS_RBD"/>
    <property type="match status" value="1"/>
</dbReference>
<dbReference type="FunFam" id="3.30.160.20:FF:000007">
    <property type="entry name" value="Double-stranded RNA-binding protein Staufen homolog 1"/>
    <property type="match status" value="1"/>
</dbReference>
<evidence type="ECO:0000256" key="1">
    <source>
        <dbReference type="ARBA" id="ARBA00022884"/>
    </source>
</evidence>